<dbReference type="Proteomes" id="UP000199691">
    <property type="component" value="Unassembled WGS sequence"/>
</dbReference>
<proteinExistence type="predicted"/>
<evidence type="ECO:0000313" key="1">
    <source>
        <dbReference type="EMBL" id="SDO91432.1"/>
    </source>
</evidence>
<organism evidence="1 2">
    <name type="scientific">Lentzea jiangxiensis</name>
    <dbReference type="NCBI Taxonomy" id="641025"/>
    <lineage>
        <taxon>Bacteria</taxon>
        <taxon>Bacillati</taxon>
        <taxon>Actinomycetota</taxon>
        <taxon>Actinomycetes</taxon>
        <taxon>Pseudonocardiales</taxon>
        <taxon>Pseudonocardiaceae</taxon>
        <taxon>Lentzea</taxon>
    </lineage>
</organism>
<dbReference type="EMBL" id="FNIX01000004">
    <property type="protein sequence ID" value="SDO91432.1"/>
    <property type="molecule type" value="Genomic_DNA"/>
</dbReference>
<protein>
    <recommendedName>
        <fullName evidence="3">DUF4142 domain-containing protein</fullName>
    </recommendedName>
</protein>
<dbReference type="AlphaFoldDB" id="A0A1H0NF99"/>
<sequence length="140" mass="14689">MGVSAAASRELRGIAGAGPAAAKDAVVRWVSLASTTHRKIATDIQGLGALGSDVQSLQDRLVRELNTDADGFGRVAARLAALPADGAFLERYEQSVAVEMGNAGEQVTALFEQIATTPKYAEAFRANEVCSNWQGLARAK</sequence>
<gene>
    <name evidence="1" type="ORF">SAMN05421507_104392</name>
</gene>
<evidence type="ECO:0000313" key="2">
    <source>
        <dbReference type="Proteomes" id="UP000199691"/>
    </source>
</evidence>
<dbReference type="RefSeq" id="WP_090097577.1">
    <property type="nucleotide sequence ID" value="NZ_FNIX01000004.1"/>
</dbReference>
<reference evidence="2" key="1">
    <citation type="submission" date="2016-10" db="EMBL/GenBank/DDBJ databases">
        <authorList>
            <person name="Varghese N."/>
            <person name="Submissions S."/>
        </authorList>
    </citation>
    <scope>NUCLEOTIDE SEQUENCE [LARGE SCALE GENOMIC DNA]</scope>
    <source>
        <strain evidence="2">CGMCC 4.6609</strain>
    </source>
</reference>
<evidence type="ECO:0008006" key="3">
    <source>
        <dbReference type="Google" id="ProtNLM"/>
    </source>
</evidence>
<dbReference type="OrthoDB" id="3697029at2"/>
<name>A0A1H0NF99_9PSEU</name>
<keyword evidence="2" id="KW-1185">Reference proteome</keyword>
<dbReference type="STRING" id="641025.SAMN05421507_104392"/>
<accession>A0A1H0NF99</accession>